<reference evidence="2 3" key="1">
    <citation type="journal article" date="2019" name="Int. J. Syst. Evol. Microbiol.">
        <title>The Global Catalogue of Microorganisms (GCM) 10K type strain sequencing project: providing services to taxonomists for standard genome sequencing and annotation.</title>
        <authorList>
            <consortium name="The Broad Institute Genomics Platform"/>
            <consortium name="The Broad Institute Genome Sequencing Center for Infectious Disease"/>
            <person name="Wu L."/>
            <person name="Ma J."/>
        </authorList>
    </citation>
    <scope>NUCLEOTIDE SEQUENCE [LARGE SCALE GENOMIC DNA]</scope>
    <source>
        <strain evidence="2 3">JCM 13850</strain>
    </source>
</reference>
<sequence>MPLLVAALNVGVCRARGPSRPTLISPRLAPAGTYRLRLHARGRNAVGWDSGIDWPGVLAPPPKIDGTDPDVDRFSTLVEPPDRPCASGSRRGPELGSMTGRRVLK</sequence>
<organism evidence="2 3">
    <name type="scientific">Actinomadura napierensis</name>
    <dbReference type="NCBI Taxonomy" id="267854"/>
    <lineage>
        <taxon>Bacteria</taxon>
        <taxon>Bacillati</taxon>
        <taxon>Actinomycetota</taxon>
        <taxon>Actinomycetes</taxon>
        <taxon>Streptosporangiales</taxon>
        <taxon>Thermomonosporaceae</taxon>
        <taxon>Actinomadura</taxon>
    </lineage>
</organism>
<dbReference type="Proteomes" id="UP001501020">
    <property type="component" value="Unassembled WGS sequence"/>
</dbReference>
<gene>
    <name evidence="2" type="ORF">GCM10009727_12450</name>
</gene>
<dbReference type="EMBL" id="BAAAMR010000007">
    <property type="protein sequence ID" value="GAA2124740.1"/>
    <property type="molecule type" value="Genomic_DNA"/>
</dbReference>
<keyword evidence="3" id="KW-1185">Reference proteome</keyword>
<protein>
    <submittedName>
        <fullName evidence="2">Uncharacterized protein</fullName>
    </submittedName>
</protein>
<name>A0ABN2YBS1_9ACTN</name>
<evidence type="ECO:0000256" key="1">
    <source>
        <dbReference type="SAM" id="MobiDB-lite"/>
    </source>
</evidence>
<proteinExistence type="predicted"/>
<evidence type="ECO:0000313" key="3">
    <source>
        <dbReference type="Proteomes" id="UP001501020"/>
    </source>
</evidence>
<evidence type="ECO:0000313" key="2">
    <source>
        <dbReference type="EMBL" id="GAA2124740.1"/>
    </source>
</evidence>
<feature type="region of interest" description="Disordered" evidence="1">
    <location>
        <begin position="78"/>
        <end position="105"/>
    </location>
</feature>
<comment type="caution">
    <text evidence="2">The sequence shown here is derived from an EMBL/GenBank/DDBJ whole genome shotgun (WGS) entry which is preliminary data.</text>
</comment>
<accession>A0ABN2YBS1</accession>